<keyword evidence="2" id="KW-1185">Reference proteome</keyword>
<dbReference type="STRING" id="151549.A0A4C1T2X3"/>
<proteinExistence type="predicted"/>
<dbReference type="OrthoDB" id="342900at2759"/>
<name>A0A4C1T2X3_EUMVA</name>
<organism evidence="1 2">
    <name type="scientific">Eumeta variegata</name>
    <name type="common">Bagworm moth</name>
    <name type="synonym">Eumeta japonica</name>
    <dbReference type="NCBI Taxonomy" id="151549"/>
    <lineage>
        <taxon>Eukaryota</taxon>
        <taxon>Metazoa</taxon>
        <taxon>Ecdysozoa</taxon>
        <taxon>Arthropoda</taxon>
        <taxon>Hexapoda</taxon>
        <taxon>Insecta</taxon>
        <taxon>Pterygota</taxon>
        <taxon>Neoptera</taxon>
        <taxon>Endopterygota</taxon>
        <taxon>Lepidoptera</taxon>
        <taxon>Glossata</taxon>
        <taxon>Ditrysia</taxon>
        <taxon>Tineoidea</taxon>
        <taxon>Psychidae</taxon>
        <taxon>Oiketicinae</taxon>
        <taxon>Eumeta</taxon>
    </lineage>
</organism>
<evidence type="ECO:0000313" key="1">
    <source>
        <dbReference type="EMBL" id="GBP07910.1"/>
    </source>
</evidence>
<dbReference type="Proteomes" id="UP000299102">
    <property type="component" value="Unassembled WGS sequence"/>
</dbReference>
<dbReference type="AlphaFoldDB" id="A0A4C1T2X3"/>
<feature type="non-terminal residue" evidence="1">
    <location>
        <position position="32"/>
    </location>
</feature>
<reference evidence="1 2" key="1">
    <citation type="journal article" date="2019" name="Commun. Biol.">
        <title>The bagworm genome reveals a unique fibroin gene that provides high tensile strength.</title>
        <authorList>
            <person name="Kono N."/>
            <person name="Nakamura H."/>
            <person name="Ohtoshi R."/>
            <person name="Tomita M."/>
            <person name="Numata K."/>
            <person name="Arakawa K."/>
        </authorList>
    </citation>
    <scope>NUCLEOTIDE SEQUENCE [LARGE SCALE GENOMIC DNA]</scope>
</reference>
<accession>A0A4C1T2X3</accession>
<protein>
    <submittedName>
        <fullName evidence="1">Uncharacterized protein</fullName>
    </submittedName>
</protein>
<comment type="caution">
    <text evidence="1">The sequence shown here is derived from an EMBL/GenBank/DDBJ whole genome shotgun (WGS) entry which is preliminary data.</text>
</comment>
<dbReference type="EMBL" id="BGZK01011703">
    <property type="protein sequence ID" value="GBP07910.1"/>
    <property type="molecule type" value="Genomic_DNA"/>
</dbReference>
<evidence type="ECO:0000313" key="2">
    <source>
        <dbReference type="Proteomes" id="UP000299102"/>
    </source>
</evidence>
<sequence>MDVVLELATALDDPKRMVRNAAVQARNSWYLV</sequence>
<gene>
    <name evidence="1" type="ORF">EVAR_72529_1</name>
</gene>